<evidence type="ECO:0000256" key="1">
    <source>
        <dbReference type="SAM" id="SignalP"/>
    </source>
</evidence>
<feature type="chain" id="PRO_5047266596" description="Lipoprotein" evidence="1">
    <location>
        <begin position="24"/>
        <end position="144"/>
    </location>
</feature>
<name>A0ABW5KJ93_9SPHI</name>
<sequence>MKTAKFKISILNVLIVFFTSAFFIGCSKDDDGGPNDTGIDVATGTFKGTLEINTGAGSTHHNAIITVSKVSNNQVKITAKSGEAYSQVTAKTIQVSTSGIEGEGVHGDDPQGYFMYEIANKRLKVLTKETANTDIAYGFEGAKQ</sequence>
<comment type="caution">
    <text evidence="2">The sequence shown here is derived from an EMBL/GenBank/DDBJ whole genome shotgun (WGS) entry which is preliminary data.</text>
</comment>
<gene>
    <name evidence="2" type="ORF">ACFSR5_09395</name>
</gene>
<dbReference type="RefSeq" id="WP_380903013.1">
    <property type="nucleotide sequence ID" value="NZ_JBHUEG010000007.1"/>
</dbReference>
<protein>
    <recommendedName>
        <fullName evidence="4">Lipoprotein</fullName>
    </recommendedName>
</protein>
<organism evidence="2 3">
    <name type="scientific">Sphingobacterium suaedae</name>
    <dbReference type="NCBI Taxonomy" id="1686402"/>
    <lineage>
        <taxon>Bacteria</taxon>
        <taxon>Pseudomonadati</taxon>
        <taxon>Bacteroidota</taxon>
        <taxon>Sphingobacteriia</taxon>
        <taxon>Sphingobacteriales</taxon>
        <taxon>Sphingobacteriaceae</taxon>
        <taxon>Sphingobacterium</taxon>
    </lineage>
</organism>
<feature type="signal peptide" evidence="1">
    <location>
        <begin position="1"/>
        <end position="23"/>
    </location>
</feature>
<evidence type="ECO:0008006" key="4">
    <source>
        <dbReference type="Google" id="ProtNLM"/>
    </source>
</evidence>
<proteinExistence type="predicted"/>
<keyword evidence="3" id="KW-1185">Reference proteome</keyword>
<dbReference type="EMBL" id="JBHULR010000003">
    <property type="protein sequence ID" value="MFD2547857.1"/>
    <property type="molecule type" value="Genomic_DNA"/>
</dbReference>
<dbReference type="Proteomes" id="UP001597545">
    <property type="component" value="Unassembled WGS sequence"/>
</dbReference>
<reference evidence="3" key="1">
    <citation type="journal article" date="2019" name="Int. J. Syst. Evol. Microbiol.">
        <title>The Global Catalogue of Microorganisms (GCM) 10K type strain sequencing project: providing services to taxonomists for standard genome sequencing and annotation.</title>
        <authorList>
            <consortium name="The Broad Institute Genomics Platform"/>
            <consortium name="The Broad Institute Genome Sequencing Center for Infectious Disease"/>
            <person name="Wu L."/>
            <person name="Ma J."/>
        </authorList>
    </citation>
    <scope>NUCLEOTIDE SEQUENCE [LARGE SCALE GENOMIC DNA]</scope>
    <source>
        <strain evidence="3">KCTC 42662</strain>
    </source>
</reference>
<dbReference type="PROSITE" id="PS51257">
    <property type="entry name" value="PROKAR_LIPOPROTEIN"/>
    <property type="match status" value="1"/>
</dbReference>
<accession>A0ABW5KJ93</accession>
<evidence type="ECO:0000313" key="3">
    <source>
        <dbReference type="Proteomes" id="UP001597545"/>
    </source>
</evidence>
<evidence type="ECO:0000313" key="2">
    <source>
        <dbReference type="EMBL" id="MFD2547857.1"/>
    </source>
</evidence>
<keyword evidence="1" id="KW-0732">Signal</keyword>